<dbReference type="Proteomes" id="UP000321638">
    <property type="component" value="Unassembled WGS sequence"/>
</dbReference>
<feature type="transmembrane region" description="Helical" evidence="7">
    <location>
        <begin position="100"/>
        <end position="122"/>
    </location>
</feature>
<keyword evidence="5 7" id="KW-1133">Transmembrane helix</keyword>
<dbReference type="Pfam" id="PF00528">
    <property type="entry name" value="BPD_transp_1"/>
    <property type="match status" value="1"/>
</dbReference>
<dbReference type="SUPFAM" id="SSF161098">
    <property type="entry name" value="MetI-like"/>
    <property type="match status" value="1"/>
</dbReference>
<dbReference type="CDD" id="cd06261">
    <property type="entry name" value="TM_PBP2"/>
    <property type="match status" value="1"/>
</dbReference>
<evidence type="ECO:0000313" key="9">
    <source>
        <dbReference type="EMBL" id="TXL70808.1"/>
    </source>
</evidence>
<accession>A0A5C8PAL6</accession>
<keyword evidence="10" id="KW-1185">Reference proteome</keyword>
<feature type="transmembrane region" description="Helical" evidence="7">
    <location>
        <begin position="219"/>
        <end position="238"/>
    </location>
</feature>
<evidence type="ECO:0000313" key="10">
    <source>
        <dbReference type="Proteomes" id="UP000321638"/>
    </source>
</evidence>
<feature type="transmembrane region" description="Helical" evidence="7">
    <location>
        <begin position="7"/>
        <end position="28"/>
    </location>
</feature>
<feature type="transmembrane region" description="Helical" evidence="7">
    <location>
        <begin position="169"/>
        <end position="199"/>
    </location>
</feature>
<dbReference type="InterPro" id="IPR000515">
    <property type="entry name" value="MetI-like"/>
</dbReference>
<feature type="domain" description="ABC transmembrane type-1" evidence="8">
    <location>
        <begin position="62"/>
        <end position="246"/>
    </location>
</feature>
<comment type="caution">
    <text evidence="9">The sequence shown here is derived from an EMBL/GenBank/DDBJ whole genome shotgun (WGS) entry which is preliminary data.</text>
</comment>
<dbReference type="RefSeq" id="WP_147851255.1">
    <property type="nucleotide sequence ID" value="NZ_VDUZ01000053.1"/>
</dbReference>
<name>A0A5C8PAL6_9HYPH</name>
<dbReference type="GO" id="GO:0055085">
    <property type="term" value="P:transmembrane transport"/>
    <property type="evidence" value="ECO:0007669"/>
    <property type="project" value="InterPro"/>
</dbReference>
<dbReference type="AlphaFoldDB" id="A0A5C8PAL6"/>
<dbReference type="InterPro" id="IPR035906">
    <property type="entry name" value="MetI-like_sf"/>
</dbReference>
<evidence type="ECO:0000259" key="8">
    <source>
        <dbReference type="PROSITE" id="PS50928"/>
    </source>
</evidence>
<organism evidence="9 10">
    <name type="scientific">Vineibacter terrae</name>
    <dbReference type="NCBI Taxonomy" id="2586908"/>
    <lineage>
        <taxon>Bacteria</taxon>
        <taxon>Pseudomonadati</taxon>
        <taxon>Pseudomonadota</taxon>
        <taxon>Alphaproteobacteria</taxon>
        <taxon>Hyphomicrobiales</taxon>
        <taxon>Vineibacter</taxon>
    </lineage>
</organism>
<dbReference type="GO" id="GO:0005886">
    <property type="term" value="C:plasma membrane"/>
    <property type="evidence" value="ECO:0007669"/>
    <property type="project" value="UniProtKB-SubCell"/>
</dbReference>
<reference evidence="9 10" key="1">
    <citation type="submission" date="2019-06" db="EMBL/GenBank/DDBJ databases">
        <title>New taxonomy in bacterial strain CC-CFT640, isolated from vineyard.</title>
        <authorList>
            <person name="Lin S.-Y."/>
            <person name="Tsai C.-F."/>
            <person name="Young C.-C."/>
        </authorList>
    </citation>
    <scope>NUCLEOTIDE SEQUENCE [LARGE SCALE GENOMIC DNA]</scope>
    <source>
        <strain evidence="9 10">CC-CFT640</strain>
    </source>
</reference>
<evidence type="ECO:0000256" key="2">
    <source>
        <dbReference type="ARBA" id="ARBA00022448"/>
    </source>
</evidence>
<evidence type="ECO:0000256" key="1">
    <source>
        <dbReference type="ARBA" id="ARBA00004651"/>
    </source>
</evidence>
<evidence type="ECO:0000256" key="6">
    <source>
        <dbReference type="ARBA" id="ARBA00023136"/>
    </source>
</evidence>
<dbReference type="PROSITE" id="PS50928">
    <property type="entry name" value="ABC_TM1"/>
    <property type="match status" value="1"/>
</dbReference>
<feature type="transmembrane region" description="Helical" evidence="7">
    <location>
        <begin position="128"/>
        <end position="148"/>
    </location>
</feature>
<protein>
    <submittedName>
        <fullName evidence="9">ABC transporter permease</fullName>
    </submittedName>
</protein>
<keyword evidence="3" id="KW-1003">Cell membrane</keyword>
<proteinExistence type="inferred from homology"/>
<dbReference type="EMBL" id="VDUZ01000053">
    <property type="protein sequence ID" value="TXL70808.1"/>
    <property type="molecule type" value="Genomic_DNA"/>
</dbReference>
<sequence length="258" mass="26669">MRARSGIATVVLIGALPIALIVGVWHVLAATGMAPPSLLPAPSAVAARLVQQWSSPAYLEHAASTLLRLFAGFGIAVIAGIAIGVAVTASRWVGATVTPLVRVLAPVPKIALYPAFILTLGFGDASKIALVVADAVFPILLATAQGTAAVEPKLAWSAQAAGASRWRCLLTVVLPAALPSVLTGCRIGLVISCIVVFLAEMITSTDGLGHLLVRAARSFQTVDMFVPLITISLLGLLLNAGFNAVRRRLLAGFPETTE</sequence>
<dbReference type="PANTHER" id="PTHR30151">
    <property type="entry name" value="ALKANE SULFONATE ABC TRANSPORTER-RELATED, MEMBRANE SUBUNIT"/>
    <property type="match status" value="1"/>
</dbReference>
<evidence type="ECO:0000256" key="4">
    <source>
        <dbReference type="ARBA" id="ARBA00022692"/>
    </source>
</evidence>
<comment type="subcellular location">
    <subcellularLocation>
        <location evidence="1 7">Cell membrane</location>
        <topology evidence="1 7">Multi-pass membrane protein</topology>
    </subcellularLocation>
</comment>
<keyword evidence="6 7" id="KW-0472">Membrane</keyword>
<evidence type="ECO:0000256" key="7">
    <source>
        <dbReference type="RuleBase" id="RU363032"/>
    </source>
</evidence>
<dbReference type="OrthoDB" id="9786495at2"/>
<gene>
    <name evidence="9" type="ORF">FHP25_32925</name>
</gene>
<feature type="transmembrane region" description="Helical" evidence="7">
    <location>
        <begin position="66"/>
        <end position="88"/>
    </location>
</feature>
<keyword evidence="2 7" id="KW-0813">Transport</keyword>
<evidence type="ECO:0000256" key="5">
    <source>
        <dbReference type="ARBA" id="ARBA00022989"/>
    </source>
</evidence>
<dbReference type="Gene3D" id="1.10.3720.10">
    <property type="entry name" value="MetI-like"/>
    <property type="match status" value="1"/>
</dbReference>
<keyword evidence="4 7" id="KW-0812">Transmembrane</keyword>
<comment type="similarity">
    <text evidence="7">Belongs to the binding-protein-dependent transport system permease family.</text>
</comment>
<dbReference type="PANTHER" id="PTHR30151:SF0">
    <property type="entry name" value="ABC TRANSPORTER PERMEASE PROTEIN MJ0413-RELATED"/>
    <property type="match status" value="1"/>
</dbReference>
<evidence type="ECO:0000256" key="3">
    <source>
        <dbReference type="ARBA" id="ARBA00022475"/>
    </source>
</evidence>